<feature type="non-terminal residue" evidence="2">
    <location>
        <position position="1"/>
    </location>
</feature>
<reference evidence="2" key="1">
    <citation type="submission" date="2018-05" db="EMBL/GenBank/DDBJ databases">
        <authorList>
            <person name="Lanie J.A."/>
            <person name="Ng W.-L."/>
            <person name="Kazmierczak K.M."/>
            <person name="Andrzejewski T.M."/>
            <person name="Davidsen T.M."/>
            <person name="Wayne K.J."/>
            <person name="Tettelin H."/>
            <person name="Glass J.I."/>
            <person name="Rusch D."/>
            <person name="Podicherti R."/>
            <person name="Tsui H.-C.T."/>
            <person name="Winkler M.E."/>
        </authorList>
    </citation>
    <scope>NUCLEOTIDE SEQUENCE</scope>
</reference>
<dbReference type="Pfam" id="PF01878">
    <property type="entry name" value="EVE"/>
    <property type="match status" value="1"/>
</dbReference>
<evidence type="ECO:0000313" key="2">
    <source>
        <dbReference type="EMBL" id="SVA24488.1"/>
    </source>
</evidence>
<proteinExistence type="predicted"/>
<dbReference type="InterPro" id="IPR002740">
    <property type="entry name" value="EVE_domain"/>
</dbReference>
<dbReference type="SUPFAM" id="SSF88697">
    <property type="entry name" value="PUA domain-like"/>
    <property type="match status" value="1"/>
</dbReference>
<protein>
    <recommendedName>
        <fullName evidence="1">EVE domain-containing protein</fullName>
    </recommendedName>
</protein>
<dbReference type="InterPro" id="IPR015947">
    <property type="entry name" value="PUA-like_sf"/>
</dbReference>
<evidence type="ECO:0000259" key="1">
    <source>
        <dbReference type="Pfam" id="PF01878"/>
    </source>
</evidence>
<gene>
    <name evidence="2" type="ORF">METZ01_LOCUS77342</name>
</gene>
<dbReference type="Gene3D" id="3.10.590.10">
    <property type="entry name" value="ph1033 like domains"/>
    <property type="match status" value="1"/>
</dbReference>
<accession>A0A381UA95</accession>
<feature type="domain" description="EVE" evidence="1">
    <location>
        <begin position="42"/>
        <end position="84"/>
    </location>
</feature>
<dbReference type="EMBL" id="UINC01005939">
    <property type="protein sequence ID" value="SVA24488.1"/>
    <property type="molecule type" value="Genomic_DNA"/>
</dbReference>
<sequence length="84" mass="9276">VVEGARLESVCRGNSTVGSNPTLSANHITTLNIHGPLGVTMYWLFKEEPTSYSFEEFVKDGQTSWTGVRNPLAQKHLRSVKKGD</sequence>
<dbReference type="AlphaFoldDB" id="A0A381UA95"/>
<name>A0A381UA95_9ZZZZ</name>
<organism evidence="2">
    <name type="scientific">marine metagenome</name>
    <dbReference type="NCBI Taxonomy" id="408172"/>
    <lineage>
        <taxon>unclassified sequences</taxon>
        <taxon>metagenomes</taxon>
        <taxon>ecological metagenomes</taxon>
    </lineage>
</organism>